<comment type="caution">
    <text evidence="1">The sequence shown here is derived from an EMBL/GenBank/DDBJ whole genome shotgun (WGS) entry which is preliminary data.</text>
</comment>
<evidence type="ECO:0000313" key="1">
    <source>
        <dbReference type="EMBL" id="PKY59950.1"/>
    </source>
</evidence>
<organism evidence="1 2">
    <name type="scientific">Rhizophagus irregularis</name>
    <dbReference type="NCBI Taxonomy" id="588596"/>
    <lineage>
        <taxon>Eukaryota</taxon>
        <taxon>Fungi</taxon>
        <taxon>Fungi incertae sedis</taxon>
        <taxon>Mucoromycota</taxon>
        <taxon>Glomeromycotina</taxon>
        <taxon>Glomeromycetes</taxon>
        <taxon>Glomerales</taxon>
        <taxon>Glomeraceae</taxon>
        <taxon>Rhizophagus</taxon>
    </lineage>
</organism>
<evidence type="ECO:0000313" key="2">
    <source>
        <dbReference type="Proteomes" id="UP000234323"/>
    </source>
</evidence>
<dbReference type="AlphaFoldDB" id="A0A2I1HM53"/>
<protein>
    <submittedName>
        <fullName evidence="1">Uncharacterized protein</fullName>
    </submittedName>
</protein>
<dbReference type="Proteomes" id="UP000234323">
    <property type="component" value="Unassembled WGS sequence"/>
</dbReference>
<name>A0A2I1HM53_9GLOM</name>
<sequence>MPNKERLINIYLSSVIITGRMEIFGSPVLSGWNFKGLHRSKYFLERISKNFCSPTSRQKNFEGILKKNVVQMLKPVLNFTSKVKKSKNEFWAPISKIKKAEMSFKLPYRRFTTSRQVFERNFKIIFELFVRIEPIRTMSKPLTTCKCAVKR</sequence>
<reference evidence="1 2" key="1">
    <citation type="submission" date="2015-10" db="EMBL/GenBank/DDBJ databases">
        <title>Genome analyses suggest a sexual origin of heterokaryosis in a supposedly ancient asexual fungus.</title>
        <authorList>
            <person name="Ropars J."/>
            <person name="Sedzielewska K."/>
            <person name="Noel J."/>
            <person name="Charron P."/>
            <person name="Farinelli L."/>
            <person name="Marton T."/>
            <person name="Kruger M."/>
            <person name="Pelin A."/>
            <person name="Brachmann A."/>
            <person name="Corradi N."/>
        </authorList>
    </citation>
    <scope>NUCLEOTIDE SEQUENCE [LARGE SCALE GENOMIC DNA]</scope>
    <source>
        <strain evidence="1 2">A4</strain>
    </source>
</reference>
<proteinExistence type="predicted"/>
<accession>A0A2I1HM53</accession>
<gene>
    <name evidence="1" type="ORF">RhiirA4_483121</name>
</gene>
<keyword evidence="2" id="KW-1185">Reference proteome</keyword>
<dbReference type="EMBL" id="LLXI01003868">
    <property type="protein sequence ID" value="PKY59950.1"/>
    <property type="molecule type" value="Genomic_DNA"/>
</dbReference>